<dbReference type="Proteomes" id="UP000006729">
    <property type="component" value="Chromosome 5"/>
</dbReference>
<name>A0ACC0SXV5_POPTR</name>
<evidence type="ECO:0000313" key="2">
    <source>
        <dbReference type="Proteomes" id="UP000006729"/>
    </source>
</evidence>
<keyword evidence="2" id="KW-1185">Reference proteome</keyword>
<organism evidence="1 2">
    <name type="scientific">Populus trichocarpa</name>
    <name type="common">Western balsam poplar</name>
    <name type="synonym">Populus balsamifera subsp. trichocarpa</name>
    <dbReference type="NCBI Taxonomy" id="3694"/>
    <lineage>
        <taxon>Eukaryota</taxon>
        <taxon>Viridiplantae</taxon>
        <taxon>Streptophyta</taxon>
        <taxon>Embryophyta</taxon>
        <taxon>Tracheophyta</taxon>
        <taxon>Spermatophyta</taxon>
        <taxon>Magnoliopsida</taxon>
        <taxon>eudicotyledons</taxon>
        <taxon>Gunneridae</taxon>
        <taxon>Pentapetalae</taxon>
        <taxon>rosids</taxon>
        <taxon>fabids</taxon>
        <taxon>Malpighiales</taxon>
        <taxon>Salicaceae</taxon>
        <taxon>Saliceae</taxon>
        <taxon>Populus</taxon>
    </lineage>
</organism>
<gene>
    <name evidence="1" type="ORF">POPTR_005G051150v4</name>
</gene>
<accession>A0ACC0SXV5</accession>
<evidence type="ECO:0000313" key="1">
    <source>
        <dbReference type="EMBL" id="KAI9394094.1"/>
    </source>
</evidence>
<protein>
    <submittedName>
        <fullName evidence="1">Uncharacterized protein</fullName>
    </submittedName>
</protein>
<sequence>MVDATMHDSSFLLRFLSIYFCLWILYWNTRGAASFDFSALTKIIRVIMLFIAQPKISGSVADKVVEKLAMAFVNSKWRNRFADAAVPYLPRLKSDHHPICLVSAQWGTGAVSLSKQQR</sequence>
<dbReference type="EMBL" id="CM009294">
    <property type="protein sequence ID" value="KAI9394094.1"/>
    <property type="molecule type" value="Genomic_DNA"/>
</dbReference>
<comment type="caution">
    <text evidence="1">The sequence shown here is derived from an EMBL/GenBank/DDBJ whole genome shotgun (WGS) entry which is preliminary data.</text>
</comment>
<reference evidence="1 2" key="1">
    <citation type="journal article" date="2006" name="Science">
        <title>The genome of black cottonwood, Populus trichocarpa (Torr. &amp; Gray).</title>
        <authorList>
            <person name="Tuskan G.A."/>
            <person name="Difazio S."/>
            <person name="Jansson S."/>
            <person name="Bohlmann J."/>
            <person name="Grigoriev I."/>
            <person name="Hellsten U."/>
            <person name="Putnam N."/>
            <person name="Ralph S."/>
            <person name="Rombauts S."/>
            <person name="Salamov A."/>
            <person name="Schein J."/>
            <person name="Sterck L."/>
            <person name="Aerts A."/>
            <person name="Bhalerao R.R."/>
            <person name="Bhalerao R.P."/>
            <person name="Blaudez D."/>
            <person name="Boerjan W."/>
            <person name="Brun A."/>
            <person name="Brunner A."/>
            <person name="Busov V."/>
            <person name="Campbell M."/>
            <person name="Carlson J."/>
            <person name="Chalot M."/>
            <person name="Chapman J."/>
            <person name="Chen G.L."/>
            <person name="Cooper D."/>
            <person name="Coutinho P.M."/>
            <person name="Couturier J."/>
            <person name="Covert S."/>
            <person name="Cronk Q."/>
            <person name="Cunningham R."/>
            <person name="Davis J."/>
            <person name="Degroeve S."/>
            <person name="Dejardin A."/>
            <person name="Depamphilis C."/>
            <person name="Detter J."/>
            <person name="Dirks B."/>
            <person name="Dubchak I."/>
            <person name="Duplessis S."/>
            <person name="Ehlting J."/>
            <person name="Ellis B."/>
            <person name="Gendler K."/>
            <person name="Goodstein D."/>
            <person name="Gribskov M."/>
            <person name="Grimwood J."/>
            <person name="Groover A."/>
            <person name="Gunter L."/>
            <person name="Hamberger B."/>
            <person name="Heinze B."/>
            <person name="Helariutta Y."/>
            <person name="Henrissat B."/>
            <person name="Holligan D."/>
            <person name="Holt R."/>
            <person name="Huang W."/>
            <person name="Islam-Faridi N."/>
            <person name="Jones S."/>
            <person name="Jones-Rhoades M."/>
            <person name="Jorgensen R."/>
            <person name="Joshi C."/>
            <person name="Kangasjarvi J."/>
            <person name="Karlsson J."/>
            <person name="Kelleher C."/>
            <person name="Kirkpatrick R."/>
            <person name="Kirst M."/>
            <person name="Kohler A."/>
            <person name="Kalluri U."/>
            <person name="Larimer F."/>
            <person name="Leebens-Mack J."/>
            <person name="Leple J.C."/>
            <person name="Locascio P."/>
            <person name="Lou Y."/>
            <person name="Lucas S."/>
            <person name="Martin F."/>
            <person name="Montanini B."/>
            <person name="Napoli C."/>
            <person name="Nelson D.R."/>
            <person name="Nelson C."/>
            <person name="Nieminen K."/>
            <person name="Nilsson O."/>
            <person name="Pereda V."/>
            <person name="Peter G."/>
            <person name="Philippe R."/>
            <person name="Pilate G."/>
            <person name="Poliakov A."/>
            <person name="Razumovskaya J."/>
            <person name="Richardson P."/>
            <person name="Rinaldi C."/>
            <person name="Ritland K."/>
            <person name="Rouze P."/>
            <person name="Ryaboy D."/>
            <person name="Schmutz J."/>
            <person name="Schrader J."/>
            <person name="Segerman B."/>
            <person name="Shin H."/>
            <person name="Siddiqui A."/>
            <person name="Sterky F."/>
            <person name="Terry A."/>
            <person name="Tsai C.J."/>
            <person name="Uberbacher E."/>
            <person name="Unneberg P."/>
            <person name="Vahala J."/>
            <person name="Wall K."/>
            <person name="Wessler S."/>
            <person name="Yang G."/>
            <person name="Yin T."/>
            <person name="Douglas C."/>
            <person name="Marra M."/>
            <person name="Sandberg G."/>
            <person name="Van de Peer Y."/>
            <person name="Rokhsar D."/>
        </authorList>
    </citation>
    <scope>NUCLEOTIDE SEQUENCE [LARGE SCALE GENOMIC DNA]</scope>
    <source>
        <strain evidence="2">cv. Nisqually</strain>
    </source>
</reference>
<proteinExistence type="predicted"/>